<protein>
    <submittedName>
        <fullName evidence="2">Kinase, aminoglycoside phosphotransferase (APT) family</fullName>
    </submittedName>
</protein>
<dbReference type="InterPro" id="IPR051678">
    <property type="entry name" value="AGP_Transferase"/>
</dbReference>
<gene>
    <name evidence="2" type="ORF">LX83_004270</name>
</gene>
<dbReference type="RefSeq" id="WP_253774249.1">
    <property type="nucleotide sequence ID" value="NZ_JAMTCK010000010.1"/>
</dbReference>
<dbReference type="PANTHER" id="PTHR21310:SF42">
    <property type="entry name" value="BIFUNCTIONAL AAC_APH"/>
    <property type="match status" value="1"/>
</dbReference>
<keyword evidence="3" id="KW-1185">Reference proteome</keyword>
<evidence type="ECO:0000259" key="1">
    <source>
        <dbReference type="Pfam" id="PF01636"/>
    </source>
</evidence>
<evidence type="ECO:0000313" key="3">
    <source>
        <dbReference type="Proteomes" id="UP001206128"/>
    </source>
</evidence>
<name>A0AAE3GHD5_9PSEU</name>
<dbReference type="Gene3D" id="3.90.1200.10">
    <property type="match status" value="1"/>
</dbReference>
<feature type="domain" description="Aminoglycoside phosphotransferase" evidence="1">
    <location>
        <begin position="39"/>
        <end position="261"/>
    </location>
</feature>
<accession>A0AAE3GHD5</accession>
<dbReference type="SUPFAM" id="SSF56112">
    <property type="entry name" value="Protein kinase-like (PK-like)"/>
    <property type="match status" value="1"/>
</dbReference>
<sequence>MRAGRMHADEVDIDAALVRRLVATQFPQWTDLPVEPVESSGTDNAMFRLGADMAVRLPRIAGAVPDVAREHRWLPRLAPRLPVAVPTPLGLGAPGEGYPWSWSVYRWLDGTNPVVGHLAEPDLLAADLAGFVAALRRVDPAGGPPAGRGVALAARDAPTRAAIAQLHGMIDTERATAAWERALRLPEHTGPPAWLHGDLGPGNVLVTAGRLTAVIDFGGVGVGDPTADLIVAWNLLPANARRAFRTALDVDDTTWARGRGWALSIALIQLPYYHRTNPALADNARHVIREVLTDESTARG</sequence>
<dbReference type="InterPro" id="IPR011009">
    <property type="entry name" value="Kinase-like_dom_sf"/>
</dbReference>
<proteinExistence type="predicted"/>
<dbReference type="Pfam" id="PF01636">
    <property type="entry name" value="APH"/>
    <property type="match status" value="1"/>
</dbReference>
<dbReference type="GO" id="GO:0016301">
    <property type="term" value="F:kinase activity"/>
    <property type="evidence" value="ECO:0007669"/>
    <property type="project" value="UniProtKB-KW"/>
</dbReference>
<evidence type="ECO:0000313" key="2">
    <source>
        <dbReference type="EMBL" id="MCP2167397.1"/>
    </source>
</evidence>
<organism evidence="2 3">
    <name type="scientific">Goodfellowiella coeruleoviolacea</name>
    <dbReference type="NCBI Taxonomy" id="334858"/>
    <lineage>
        <taxon>Bacteria</taxon>
        <taxon>Bacillati</taxon>
        <taxon>Actinomycetota</taxon>
        <taxon>Actinomycetes</taxon>
        <taxon>Pseudonocardiales</taxon>
        <taxon>Pseudonocardiaceae</taxon>
        <taxon>Goodfellowiella</taxon>
    </lineage>
</organism>
<keyword evidence="2" id="KW-0418">Kinase</keyword>
<dbReference type="Gene3D" id="3.30.200.20">
    <property type="entry name" value="Phosphorylase Kinase, domain 1"/>
    <property type="match status" value="1"/>
</dbReference>
<dbReference type="AlphaFoldDB" id="A0AAE3GHD5"/>
<dbReference type="PANTHER" id="PTHR21310">
    <property type="entry name" value="AMINOGLYCOSIDE PHOSPHOTRANSFERASE-RELATED-RELATED"/>
    <property type="match status" value="1"/>
</dbReference>
<dbReference type="CDD" id="cd05155">
    <property type="entry name" value="APH_ChoK_like_1"/>
    <property type="match status" value="1"/>
</dbReference>
<dbReference type="EMBL" id="JAMTCK010000010">
    <property type="protein sequence ID" value="MCP2167397.1"/>
    <property type="molecule type" value="Genomic_DNA"/>
</dbReference>
<dbReference type="Proteomes" id="UP001206128">
    <property type="component" value="Unassembled WGS sequence"/>
</dbReference>
<reference evidence="2" key="1">
    <citation type="submission" date="2022-06" db="EMBL/GenBank/DDBJ databases">
        <title>Genomic Encyclopedia of Archaeal and Bacterial Type Strains, Phase II (KMG-II): from individual species to whole genera.</title>
        <authorList>
            <person name="Goeker M."/>
        </authorList>
    </citation>
    <scope>NUCLEOTIDE SEQUENCE</scope>
    <source>
        <strain evidence="2">DSM 43935</strain>
    </source>
</reference>
<comment type="caution">
    <text evidence="2">The sequence shown here is derived from an EMBL/GenBank/DDBJ whole genome shotgun (WGS) entry which is preliminary data.</text>
</comment>
<keyword evidence="2" id="KW-0808">Transferase</keyword>
<dbReference type="InterPro" id="IPR002575">
    <property type="entry name" value="Aminoglycoside_PTrfase"/>
</dbReference>